<dbReference type="InterPro" id="IPR036457">
    <property type="entry name" value="PPM-type-like_dom_sf"/>
</dbReference>
<organism evidence="1 2">
    <name type="scientific">Streblomastix strix</name>
    <dbReference type="NCBI Taxonomy" id="222440"/>
    <lineage>
        <taxon>Eukaryota</taxon>
        <taxon>Metamonada</taxon>
        <taxon>Preaxostyla</taxon>
        <taxon>Oxymonadida</taxon>
        <taxon>Streblomastigidae</taxon>
        <taxon>Streblomastix</taxon>
    </lineage>
</organism>
<comment type="caution">
    <text evidence="1">The sequence shown here is derived from an EMBL/GenBank/DDBJ whole genome shotgun (WGS) entry which is preliminary data.</text>
</comment>
<evidence type="ECO:0000313" key="1">
    <source>
        <dbReference type="EMBL" id="KAA6394826.1"/>
    </source>
</evidence>
<dbReference type="Proteomes" id="UP000324800">
    <property type="component" value="Unassembled WGS sequence"/>
</dbReference>
<proteinExistence type="predicted"/>
<evidence type="ECO:0008006" key="3">
    <source>
        <dbReference type="Google" id="ProtNLM"/>
    </source>
</evidence>
<sequence length="94" mass="10403">MACDGLFDVFDNQLIAEIACPWIAKDNSDVFDDPVFDDSSDDEQQSKDIKTTKGRIRHGRVNKGKLAELAALRLRTAAEVTDSTDNVSVMVIML</sequence>
<dbReference type="AlphaFoldDB" id="A0A5J4WJC5"/>
<protein>
    <recommendedName>
        <fullName evidence="3">PPM-type phosphatase domain-containing protein</fullName>
    </recommendedName>
</protein>
<accession>A0A5J4WJC5</accession>
<dbReference type="SUPFAM" id="SSF81606">
    <property type="entry name" value="PP2C-like"/>
    <property type="match status" value="1"/>
</dbReference>
<reference evidence="1 2" key="1">
    <citation type="submission" date="2019-03" db="EMBL/GenBank/DDBJ databases">
        <title>Single cell metagenomics reveals metabolic interactions within the superorganism composed of flagellate Streblomastix strix and complex community of Bacteroidetes bacteria on its surface.</title>
        <authorList>
            <person name="Treitli S.C."/>
            <person name="Kolisko M."/>
            <person name="Husnik F."/>
            <person name="Keeling P."/>
            <person name="Hampl V."/>
        </authorList>
    </citation>
    <scope>NUCLEOTIDE SEQUENCE [LARGE SCALE GENOMIC DNA]</scope>
    <source>
        <strain evidence="1">ST1C</strain>
    </source>
</reference>
<evidence type="ECO:0000313" key="2">
    <source>
        <dbReference type="Proteomes" id="UP000324800"/>
    </source>
</evidence>
<dbReference type="EMBL" id="SNRW01001839">
    <property type="protein sequence ID" value="KAA6394826.1"/>
    <property type="molecule type" value="Genomic_DNA"/>
</dbReference>
<dbReference type="Gene3D" id="3.60.40.10">
    <property type="entry name" value="PPM-type phosphatase domain"/>
    <property type="match status" value="1"/>
</dbReference>
<name>A0A5J4WJC5_9EUKA</name>
<gene>
    <name evidence="1" type="ORF">EZS28_009648</name>
</gene>